<dbReference type="CDD" id="cd00071">
    <property type="entry name" value="GMPK"/>
    <property type="match status" value="1"/>
</dbReference>
<gene>
    <name evidence="13" type="ORF">AO090005001643</name>
</gene>
<dbReference type="Pfam" id="PF10375">
    <property type="entry name" value="GRAB"/>
    <property type="match status" value="1"/>
</dbReference>
<keyword evidence="5" id="KW-0547">Nucleotide-binding</keyword>
<dbReference type="FunFam" id="3.40.50.300:FF:000776">
    <property type="entry name" value="Guanylate kinase 2"/>
    <property type="match status" value="1"/>
</dbReference>
<evidence type="ECO:0000313" key="13">
    <source>
        <dbReference type="EMBL" id="BAE56543.1"/>
    </source>
</evidence>
<name>Q2UPH2_ASPOR</name>
<comment type="similarity">
    <text evidence="1">Belongs to the guanylate kinase family.</text>
</comment>
<dbReference type="VEuPathDB" id="FungiDB:AO090005001643"/>
<evidence type="ECO:0000259" key="12">
    <source>
        <dbReference type="PROSITE" id="PS50913"/>
    </source>
</evidence>
<dbReference type="AlphaFoldDB" id="Q2UPH2"/>
<dbReference type="KEGG" id="aor:AO090005001643"/>
<dbReference type="InterPro" id="IPR027417">
    <property type="entry name" value="P-loop_NTPase"/>
</dbReference>
<feature type="domain" description="GRIP" evidence="12">
    <location>
        <begin position="276"/>
        <end position="327"/>
    </location>
</feature>
<dbReference type="PANTHER" id="PTHR23117">
    <property type="entry name" value="GUANYLATE KINASE-RELATED"/>
    <property type="match status" value="1"/>
</dbReference>
<dbReference type="OMA" id="ELWNIHN"/>
<dbReference type="InterPro" id="IPR019459">
    <property type="entry name" value="GRAB"/>
</dbReference>
<dbReference type="EC" id="2.7.4.8" evidence="2"/>
<dbReference type="HOGENOM" id="CLU_020680_0_1_1"/>
<proteinExistence type="inferred from homology"/>
<feature type="region of interest" description="Disordered" evidence="10">
    <location>
        <begin position="325"/>
        <end position="346"/>
    </location>
</feature>
<dbReference type="GO" id="GO:0004385">
    <property type="term" value="F:GMP kinase activity"/>
    <property type="evidence" value="ECO:0007669"/>
    <property type="project" value="UniProtKB-EC"/>
</dbReference>
<dbReference type="FunFam" id="3.30.63.10:FF:000002">
    <property type="entry name" value="Guanylate kinase 1"/>
    <property type="match status" value="1"/>
</dbReference>
<dbReference type="STRING" id="510516.Q2UPH2"/>
<dbReference type="Gene3D" id="3.30.63.10">
    <property type="entry name" value="Guanylate Kinase phosphate binding domain"/>
    <property type="match status" value="1"/>
</dbReference>
<feature type="domain" description="Guanylate kinase-like" evidence="11">
    <location>
        <begin position="481"/>
        <end position="663"/>
    </location>
</feature>
<reference evidence="13 14" key="1">
    <citation type="journal article" date="2005" name="Nature">
        <title>Genome sequencing and analysis of Aspergillus oryzae.</title>
        <authorList>
            <person name="Machida M."/>
            <person name="Asai K."/>
            <person name="Sano M."/>
            <person name="Tanaka T."/>
            <person name="Kumagai T."/>
            <person name="Terai G."/>
            <person name="Kusumoto K."/>
            <person name="Arima T."/>
            <person name="Akita O."/>
            <person name="Kashiwagi Y."/>
            <person name="Abe K."/>
            <person name="Gomi K."/>
            <person name="Horiuchi H."/>
            <person name="Kitamoto K."/>
            <person name="Kobayashi T."/>
            <person name="Takeuchi M."/>
            <person name="Denning D.W."/>
            <person name="Galagan J.E."/>
            <person name="Nierman W.C."/>
            <person name="Yu J."/>
            <person name="Archer D.B."/>
            <person name="Bennett J.W."/>
            <person name="Bhatnagar D."/>
            <person name="Cleveland T.E."/>
            <person name="Fedorova N.D."/>
            <person name="Gotoh O."/>
            <person name="Horikawa H."/>
            <person name="Hosoyama A."/>
            <person name="Ichinomiya M."/>
            <person name="Igarashi R."/>
            <person name="Iwashita K."/>
            <person name="Juvvadi P.R."/>
            <person name="Kato M."/>
            <person name="Kato Y."/>
            <person name="Kin T."/>
            <person name="Kokubun A."/>
            <person name="Maeda H."/>
            <person name="Maeyama N."/>
            <person name="Maruyama J."/>
            <person name="Nagasaki H."/>
            <person name="Nakajima T."/>
            <person name="Oda K."/>
            <person name="Okada K."/>
            <person name="Paulsen I."/>
            <person name="Sakamoto K."/>
            <person name="Sawano T."/>
            <person name="Takahashi M."/>
            <person name="Takase K."/>
            <person name="Terabayashi Y."/>
            <person name="Wortman J."/>
            <person name="Yamada O."/>
            <person name="Yamagata Y."/>
            <person name="Anazawa H."/>
            <person name="Hata Y."/>
            <person name="Koide Y."/>
            <person name="Komori T."/>
            <person name="Koyama Y."/>
            <person name="Minetoki T."/>
            <person name="Suharnan S."/>
            <person name="Tanaka A."/>
            <person name="Isono K."/>
            <person name="Kuhara S."/>
            <person name="Ogasawara N."/>
            <person name="Kikuchi H."/>
        </authorList>
    </citation>
    <scope>NUCLEOTIDE SEQUENCE [LARGE SCALE GENOMIC DNA]</scope>
    <source>
        <strain evidence="14">ATCC 42149 / RIB 40</strain>
    </source>
</reference>
<evidence type="ECO:0000256" key="8">
    <source>
        <dbReference type="ARBA" id="ARBA00030128"/>
    </source>
</evidence>
<dbReference type="SUPFAM" id="SSF52540">
    <property type="entry name" value="P-loop containing nucleoside triphosphate hydrolases"/>
    <property type="match status" value="1"/>
</dbReference>
<evidence type="ECO:0000256" key="1">
    <source>
        <dbReference type="ARBA" id="ARBA00005790"/>
    </source>
</evidence>
<evidence type="ECO:0000259" key="11">
    <source>
        <dbReference type="PROSITE" id="PS50052"/>
    </source>
</evidence>
<evidence type="ECO:0000313" key="14">
    <source>
        <dbReference type="Proteomes" id="UP000006564"/>
    </source>
</evidence>
<feature type="coiled-coil region" evidence="9">
    <location>
        <begin position="1"/>
        <end position="95"/>
    </location>
</feature>
<dbReference type="Proteomes" id="UP000006564">
    <property type="component" value="Chromosome 1"/>
</dbReference>
<protein>
    <recommendedName>
        <fullName evidence="3">Guanylate kinase</fullName>
        <ecNumber evidence="2">2.7.4.8</ecNumber>
    </recommendedName>
    <alternativeName>
        <fullName evidence="8">GMP kinase</fullName>
    </alternativeName>
</protein>
<dbReference type="GO" id="GO:0005524">
    <property type="term" value="F:ATP binding"/>
    <property type="evidence" value="ECO:0007669"/>
    <property type="project" value="UniProtKB-KW"/>
</dbReference>
<evidence type="ECO:0000256" key="10">
    <source>
        <dbReference type="SAM" id="MobiDB-lite"/>
    </source>
</evidence>
<sequence length="672" mass="76343">MEALQHKLNDAEGKKEHAESQFQKLLERVNTIKSQLGERLKEDAEELAQARLKIGELEEQNAALKDNFQGKCSELAELSEANEHKSKEILTLRDRTNLSQQNWLKEKEELFEQQSYLQSEFEQAKEAMHNWEVLAMEERSIRETLGEKVVDLEEQLASLRDAYERTSDERDSQLSAVDGLQRALQEIQTARRKELRELVESSDSQLEELKQALHCAEKKALDADKALGSAQKELERVRPFEKEVKEKNLLIGKLRHEAVTLNDHLTKALRFLKKGKPEDNVDRHIVTNHFLHFLALDRSDPKKFQILQLIAALLGWTDEQREQAGLARPGTSSTSNKLRVPSTPIHRTPSTPTLATEFLDNGNSNKESLAELWNIHNQSLESRVLSTYVAAHIYYVKDFSCFLFVVFAVVLWSPPLHNLSSDSKRGNSLGSSSLPFPCGFLFMQGFSKSRITLHIYSGRFQLFTRRSVLTMSTTAGSLQKFRPVVVSGPSGAGKSTLLKRLFADYPDTFGFSVSHTTRAPRPGEQHGREYYFTTKADFLDLVSKNGFIEHAQFGGNHYGTSVQAVKDIAKKGRICILDIEMEGVKQVKRTDLNARFMFLAPPSVEELERRLRGRGTESEESLSKRLAQAKNELEYAKEPGAHNKIVVNDDLEKAYTELRDWIVDDGRFGAEQ</sequence>
<dbReference type="InterPro" id="IPR008144">
    <property type="entry name" value="Guanylate_kin-like_dom"/>
</dbReference>
<evidence type="ECO:0000256" key="7">
    <source>
        <dbReference type="ARBA" id="ARBA00022840"/>
    </source>
</evidence>
<dbReference type="EMBL" id="AP007151">
    <property type="protein sequence ID" value="BAE56543.1"/>
    <property type="molecule type" value="Genomic_DNA"/>
</dbReference>
<accession>Q2UPH2</accession>
<dbReference type="PROSITE" id="PS50052">
    <property type="entry name" value="GUANYLATE_KINASE_2"/>
    <property type="match status" value="1"/>
</dbReference>
<keyword evidence="9" id="KW-0175">Coiled coil</keyword>
<dbReference type="RefSeq" id="XP_023089450.1">
    <property type="nucleotide sequence ID" value="XM_023236546.1"/>
</dbReference>
<organism evidence="13 14">
    <name type="scientific">Aspergillus oryzae (strain ATCC 42149 / RIB 40)</name>
    <name type="common">Yellow koji mold</name>
    <dbReference type="NCBI Taxonomy" id="510516"/>
    <lineage>
        <taxon>Eukaryota</taxon>
        <taxon>Fungi</taxon>
        <taxon>Dikarya</taxon>
        <taxon>Ascomycota</taxon>
        <taxon>Pezizomycotina</taxon>
        <taxon>Eurotiomycetes</taxon>
        <taxon>Eurotiomycetidae</taxon>
        <taxon>Eurotiales</taxon>
        <taxon>Aspergillaceae</taxon>
        <taxon>Aspergillus</taxon>
        <taxon>Aspergillus subgen. Circumdati</taxon>
    </lineage>
</organism>
<keyword evidence="4" id="KW-0808">Transferase</keyword>
<dbReference type="InterPro" id="IPR008145">
    <property type="entry name" value="GK/Ca_channel_bsu"/>
</dbReference>
<dbReference type="SMART" id="SM00072">
    <property type="entry name" value="GuKc"/>
    <property type="match status" value="1"/>
</dbReference>
<keyword evidence="14" id="KW-1185">Reference proteome</keyword>
<dbReference type="InterPro" id="IPR017665">
    <property type="entry name" value="Guanylate_kinase"/>
</dbReference>
<keyword evidence="7" id="KW-0067">ATP-binding</keyword>
<evidence type="ECO:0000256" key="4">
    <source>
        <dbReference type="ARBA" id="ARBA00022679"/>
    </source>
</evidence>
<evidence type="ECO:0000256" key="5">
    <source>
        <dbReference type="ARBA" id="ARBA00022741"/>
    </source>
</evidence>
<dbReference type="HAMAP" id="MF_00328">
    <property type="entry name" value="Guanylate_kinase"/>
    <property type="match status" value="1"/>
</dbReference>
<evidence type="ECO:0000256" key="9">
    <source>
        <dbReference type="SAM" id="Coils"/>
    </source>
</evidence>
<dbReference type="GO" id="GO:0005829">
    <property type="term" value="C:cytosol"/>
    <property type="evidence" value="ECO:0007669"/>
    <property type="project" value="TreeGrafter"/>
</dbReference>
<dbReference type="Pfam" id="PF00625">
    <property type="entry name" value="Guanylate_kin"/>
    <property type="match status" value="1"/>
</dbReference>
<dbReference type="InterPro" id="IPR020590">
    <property type="entry name" value="Guanylate_kinase_CS"/>
</dbReference>
<feature type="coiled-coil region" evidence="9">
    <location>
        <begin position="142"/>
        <end position="226"/>
    </location>
</feature>
<dbReference type="Gene3D" id="3.40.50.300">
    <property type="entry name" value="P-loop containing nucleotide triphosphate hydrolases"/>
    <property type="match status" value="1"/>
</dbReference>
<evidence type="ECO:0000256" key="2">
    <source>
        <dbReference type="ARBA" id="ARBA00012961"/>
    </source>
</evidence>
<dbReference type="InterPro" id="IPR000237">
    <property type="entry name" value="GRIP_dom"/>
</dbReference>
<keyword evidence="6" id="KW-0418">Kinase</keyword>
<dbReference type="GeneID" id="5990490"/>
<dbReference type="PROSITE" id="PS50913">
    <property type="entry name" value="GRIP"/>
    <property type="match status" value="1"/>
</dbReference>
<evidence type="ECO:0000256" key="6">
    <source>
        <dbReference type="ARBA" id="ARBA00022777"/>
    </source>
</evidence>
<dbReference type="PROSITE" id="PS00856">
    <property type="entry name" value="GUANYLATE_KINASE_1"/>
    <property type="match status" value="1"/>
</dbReference>
<evidence type="ECO:0000256" key="3">
    <source>
        <dbReference type="ARBA" id="ARBA00016296"/>
    </source>
</evidence>
<dbReference type="NCBIfam" id="TIGR03263">
    <property type="entry name" value="guanyl_kin"/>
    <property type="match status" value="1"/>
</dbReference>
<dbReference type="PANTHER" id="PTHR23117:SF13">
    <property type="entry name" value="GUANYLATE KINASE"/>
    <property type="match status" value="1"/>
</dbReference>